<dbReference type="Pfam" id="PF13692">
    <property type="entry name" value="Glyco_trans_1_4"/>
    <property type="match status" value="1"/>
</dbReference>
<dbReference type="AlphaFoldDB" id="A0A521BZG2"/>
<dbReference type="InterPro" id="IPR050194">
    <property type="entry name" value="Glycosyltransferase_grp1"/>
</dbReference>
<evidence type="ECO:0000313" key="3">
    <source>
        <dbReference type="Proteomes" id="UP000317289"/>
    </source>
</evidence>
<name>A0A521BZG2_9FLAO</name>
<dbReference type="GO" id="GO:0016757">
    <property type="term" value="F:glycosyltransferase activity"/>
    <property type="evidence" value="ECO:0007669"/>
    <property type="project" value="TreeGrafter"/>
</dbReference>
<gene>
    <name evidence="2" type="ORF">SAMN06265349_10255</name>
</gene>
<dbReference type="PANTHER" id="PTHR45947:SF3">
    <property type="entry name" value="SULFOQUINOVOSYL TRANSFERASE SQD2"/>
    <property type="match status" value="1"/>
</dbReference>
<dbReference type="EMBL" id="FXTA01000002">
    <property type="protein sequence ID" value="SMO52534.1"/>
    <property type="molecule type" value="Genomic_DNA"/>
</dbReference>
<protein>
    <recommendedName>
        <fullName evidence="1">Glycosyltransferase subfamily 4-like N-terminal domain-containing protein</fullName>
    </recommendedName>
</protein>
<dbReference type="PANTHER" id="PTHR45947">
    <property type="entry name" value="SULFOQUINOVOSYL TRANSFERASE SQD2"/>
    <property type="match status" value="1"/>
</dbReference>
<proteinExistence type="predicted"/>
<dbReference type="SUPFAM" id="SSF53756">
    <property type="entry name" value="UDP-Glycosyltransferase/glycogen phosphorylase"/>
    <property type="match status" value="1"/>
</dbReference>
<organism evidence="2 3">
    <name type="scientific">Flavobacterium resistens</name>
    <dbReference type="NCBI Taxonomy" id="443612"/>
    <lineage>
        <taxon>Bacteria</taxon>
        <taxon>Pseudomonadati</taxon>
        <taxon>Bacteroidota</taxon>
        <taxon>Flavobacteriia</taxon>
        <taxon>Flavobacteriales</taxon>
        <taxon>Flavobacteriaceae</taxon>
        <taxon>Flavobacterium</taxon>
    </lineage>
</organism>
<dbReference type="Gene3D" id="3.40.50.2000">
    <property type="entry name" value="Glycogen Phosphorylase B"/>
    <property type="match status" value="2"/>
</dbReference>
<dbReference type="Proteomes" id="UP000317289">
    <property type="component" value="Unassembled WGS sequence"/>
</dbReference>
<dbReference type="Pfam" id="PF13439">
    <property type="entry name" value="Glyco_transf_4"/>
    <property type="match status" value="1"/>
</dbReference>
<evidence type="ECO:0000313" key="2">
    <source>
        <dbReference type="EMBL" id="SMO52534.1"/>
    </source>
</evidence>
<reference evidence="2 3" key="1">
    <citation type="submission" date="2017-05" db="EMBL/GenBank/DDBJ databases">
        <authorList>
            <person name="Varghese N."/>
            <person name="Submissions S."/>
        </authorList>
    </citation>
    <scope>NUCLEOTIDE SEQUENCE [LARGE SCALE GENOMIC DNA]</scope>
    <source>
        <strain evidence="2 3">DSM 19382</strain>
    </source>
</reference>
<feature type="domain" description="Glycosyltransferase subfamily 4-like N-terminal" evidence="1">
    <location>
        <begin position="33"/>
        <end position="204"/>
    </location>
</feature>
<dbReference type="InterPro" id="IPR028098">
    <property type="entry name" value="Glyco_trans_4-like_N"/>
</dbReference>
<sequence>MRFQIIIKLIYLFLPANKTTILKVVHVIEALGGGVYTYFRDLSTFFGDDEINQNIETTIIYSGNRKEIDAQKIKSEFSDGVKLIQVNMVRELSPFQDLKSAYNLTKELKKIDPDIIHLHSSKAGVLGRVAYFFLFKKKKLYYTPHGYSFLRTDISSTFRTIYWTIEKNFQRFFGGTIVACGDTEQKIAQKLGPAKLVRNGIDIASVQEHYKPHQNEKLTIGIMARITAARNPEMFNQIALKFPDFNFVWIGDGELRHLITAPNIRITGWILNRKTVLKELNNIDIYMQTSLWEGLPIAVLEAMALQKPVIATNIIGNKDAILHNKTGFLFTDISELDGFFETLKNPETRAEFGENALARCHDLFDKNQNFKQLLALYQE</sequence>
<evidence type="ECO:0000259" key="1">
    <source>
        <dbReference type="Pfam" id="PF13439"/>
    </source>
</evidence>
<accession>A0A521BZG2</accession>